<accession>A0A5J4QVK3</accession>
<dbReference type="PANTHER" id="PTHR11581:SF0">
    <property type="entry name" value="SMALL RIBOSOMAL SUBUNIT PROTEIN ES4"/>
    <property type="match status" value="1"/>
</dbReference>
<evidence type="ECO:0000256" key="1">
    <source>
        <dbReference type="ARBA" id="ARBA00007500"/>
    </source>
</evidence>
<dbReference type="SUPFAM" id="SSF55174">
    <property type="entry name" value="Alpha-L RNA-binding motif"/>
    <property type="match status" value="1"/>
</dbReference>
<evidence type="ECO:0000259" key="6">
    <source>
        <dbReference type="Pfam" id="PF08071"/>
    </source>
</evidence>
<dbReference type="Pfam" id="PF08071">
    <property type="entry name" value="RS4NT"/>
    <property type="match status" value="1"/>
</dbReference>
<keyword evidence="2" id="KW-0699">rRNA-binding</keyword>
<dbReference type="EMBL" id="SNRW01044097">
    <property type="protein sequence ID" value="KAA6325532.1"/>
    <property type="molecule type" value="Genomic_DNA"/>
</dbReference>
<feature type="domain" description="Small ribosomal subunit protein eS4 N-terminal" evidence="6">
    <location>
        <begin position="3"/>
        <end position="39"/>
    </location>
</feature>
<sequence>MVRGPKKHLKRLAAPKHWMLSKLGGTWAPKPSTGPHKSRECIPAIIILRNRLHYALTGREAGMIMHRRNVLVDGVARTDPTYPLGFQDVVSIPKT</sequence>
<dbReference type="GO" id="GO:0006412">
    <property type="term" value="P:translation"/>
    <property type="evidence" value="ECO:0007669"/>
    <property type="project" value="InterPro"/>
</dbReference>
<dbReference type="Proteomes" id="UP000324800">
    <property type="component" value="Unassembled WGS sequence"/>
</dbReference>
<dbReference type="InterPro" id="IPR018199">
    <property type="entry name" value="Ribosomal_eS4_N_CS"/>
</dbReference>
<dbReference type="GO" id="GO:0019843">
    <property type="term" value="F:rRNA binding"/>
    <property type="evidence" value="ECO:0007669"/>
    <property type="project" value="UniProtKB-KW"/>
</dbReference>
<dbReference type="GO" id="GO:0003735">
    <property type="term" value="F:structural constituent of ribosome"/>
    <property type="evidence" value="ECO:0007669"/>
    <property type="project" value="InterPro"/>
</dbReference>
<keyword evidence="4 7" id="KW-0689">Ribosomal protein</keyword>
<dbReference type="PANTHER" id="PTHR11581">
    <property type="entry name" value="30S/40S RIBOSOMAL PROTEIN S4"/>
    <property type="match status" value="1"/>
</dbReference>
<comment type="caution">
    <text evidence="7">The sequence shown here is derived from an EMBL/GenBank/DDBJ whole genome shotgun (WGS) entry which is preliminary data.</text>
</comment>
<evidence type="ECO:0000313" key="8">
    <source>
        <dbReference type="Proteomes" id="UP000324800"/>
    </source>
</evidence>
<feature type="non-terminal residue" evidence="7">
    <location>
        <position position="95"/>
    </location>
</feature>
<keyword evidence="5" id="KW-0687">Ribonucleoprotein</keyword>
<comment type="similarity">
    <text evidence="1">Belongs to the eukaryotic ribosomal protein eS4 family.</text>
</comment>
<name>A0A5J4QVK3_9EUKA</name>
<dbReference type="InterPro" id="IPR000876">
    <property type="entry name" value="Ribosomal_eS4"/>
</dbReference>
<dbReference type="OrthoDB" id="1109245at2759"/>
<proteinExistence type="inferred from homology"/>
<evidence type="ECO:0000256" key="4">
    <source>
        <dbReference type="ARBA" id="ARBA00022980"/>
    </source>
</evidence>
<organism evidence="7 8">
    <name type="scientific">Streblomastix strix</name>
    <dbReference type="NCBI Taxonomy" id="222440"/>
    <lineage>
        <taxon>Eukaryota</taxon>
        <taxon>Metamonada</taxon>
        <taxon>Preaxostyla</taxon>
        <taxon>Oxymonadida</taxon>
        <taxon>Streblomastigidae</taxon>
        <taxon>Streblomastix</taxon>
    </lineage>
</organism>
<dbReference type="AlphaFoldDB" id="A0A5J4QVK3"/>
<reference evidence="7 8" key="1">
    <citation type="submission" date="2019-03" db="EMBL/GenBank/DDBJ databases">
        <title>Single cell metagenomics reveals metabolic interactions within the superorganism composed of flagellate Streblomastix strix and complex community of Bacteroidetes bacteria on its surface.</title>
        <authorList>
            <person name="Treitli S.C."/>
            <person name="Kolisko M."/>
            <person name="Husnik F."/>
            <person name="Keeling P."/>
            <person name="Hampl V."/>
        </authorList>
    </citation>
    <scope>NUCLEOTIDE SEQUENCE [LARGE SCALE GENOMIC DNA]</scope>
    <source>
        <strain evidence="7">ST1C</strain>
    </source>
</reference>
<dbReference type="Gene3D" id="3.10.290.10">
    <property type="entry name" value="RNA-binding S4 domain"/>
    <property type="match status" value="1"/>
</dbReference>
<dbReference type="InterPro" id="IPR036986">
    <property type="entry name" value="S4_RNA-bd_sf"/>
</dbReference>
<dbReference type="GO" id="GO:0022627">
    <property type="term" value="C:cytosolic small ribosomal subunit"/>
    <property type="evidence" value="ECO:0007669"/>
    <property type="project" value="TreeGrafter"/>
</dbReference>
<evidence type="ECO:0000256" key="2">
    <source>
        <dbReference type="ARBA" id="ARBA00022730"/>
    </source>
</evidence>
<protein>
    <submittedName>
        <fullName evidence="7">Putative ribosomal protein S4</fullName>
    </submittedName>
</protein>
<dbReference type="PROSITE" id="PS00528">
    <property type="entry name" value="RIBOSOMAL_S4E"/>
    <property type="match status" value="1"/>
</dbReference>
<evidence type="ECO:0000313" key="7">
    <source>
        <dbReference type="EMBL" id="KAA6325532.1"/>
    </source>
</evidence>
<evidence type="ECO:0000256" key="3">
    <source>
        <dbReference type="ARBA" id="ARBA00022884"/>
    </source>
</evidence>
<dbReference type="CDD" id="cd00165">
    <property type="entry name" value="S4"/>
    <property type="match status" value="1"/>
</dbReference>
<dbReference type="FunFam" id="3.10.290.10:FF:000002">
    <property type="entry name" value="40S ribosomal protein S4"/>
    <property type="match status" value="1"/>
</dbReference>
<dbReference type="InterPro" id="IPR013843">
    <property type="entry name" value="Ribosomal_eS4_N"/>
</dbReference>
<gene>
    <name evidence="7" type="ORF">EZS28_054056</name>
</gene>
<keyword evidence="3" id="KW-0694">RNA-binding</keyword>
<evidence type="ECO:0000256" key="5">
    <source>
        <dbReference type="ARBA" id="ARBA00023274"/>
    </source>
</evidence>